<dbReference type="InterPro" id="IPR042099">
    <property type="entry name" value="ANL_N_sf"/>
</dbReference>
<dbReference type="AlphaFoldDB" id="A0A2N3G5Z2"/>
<reference evidence="2 3" key="1">
    <citation type="journal article" date="2017" name="ISME J.">
        <title>Potential for microbial H2 and metal transformations associated with novel bacteria and archaea in deep terrestrial subsurface sediments.</title>
        <authorList>
            <person name="Hernsdorf A.W."/>
            <person name="Amano Y."/>
            <person name="Miyakawa K."/>
            <person name="Ise K."/>
            <person name="Suzuki Y."/>
            <person name="Anantharaman K."/>
            <person name="Probst A."/>
            <person name="Burstein D."/>
            <person name="Thomas B.C."/>
            <person name="Banfield J.F."/>
        </authorList>
    </citation>
    <scope>NUCLEOTIDE SEQUENCE [LARGE SCALE GENOMIC DNA]</scope>
    <source>
        <strain evidence="2">HGW-Actinobacteria-3</strain>
    </source>
</reference>
<dbReference type="InterPro" id="IPR000873">
    <property type="entry name" value="AMP-dep_synth/lig_dom"/>
</dbReference>
<dbReference type="PANTHER" id="PTHR43845:SF1">
    <property type="entry name" value="BLR5969 PROTEIN"/>
    <property type="match status" value="1"/>
</dbReference>
<name>A0A2N3G5Z2_9ACTN</name>
<feature type="domain" description="AMP-dependent synthetase/ligase" evidence="1">
    <location>
        <begin position="110"/>
        <end position="345"/>
    </location>
</feature>
<dbReference type="Pfam" id="PF00501">
    <property type="entry name" value="AMP-binding"/>
    <property type="match status" value="1"/>
</dbReference>
<sequence>MAISYEWTPEEQQNYSRNKLFKYIKDYVNPYHPYYRKLFRENGIDPDRLSSLDDLRRIPITTKEDTVVDQKAFVMQPRVEGAPYDVEEISSGKKLEYAYRTLTIRYLRDVYGKPRSFTDRVKQSAAAEWNPIHFHMSGGTTGAPSMATYTNHDLKNVIPWIAGMFYLFGWEPTMRALNMFPALPHLAFFQVLFAEFTCDHGSAIFHTCGGKAIPTEKQVVIAGMMPFDMYIGIPSYITYWLKTAAEMIEGAAAPKPAPVKYAVMAAEPLSDEYRARLKSQFERIGSPDIKIIEGYGSTELRGAFFECDEKIGMHLNPEFYFWEMLDPETREPVKWGEPGVLCFSHIGWRGSVLLRYWMGDLIQGGVTWDRCSSCGLTLPILRPPIGRATRDFTKIKGARVGLASFQNAVRRVEGVDSFQVVVTKEDENDVTSRDRVLVFVSLNEGADAEIVKSDIIKQVKFDTEISPDKIEFEHSKKIEQRLFERTGLKADWVVDTRQLHL</sequence>
<protein>
    <recommendedName>
        <fullName evidence="1">AMP-dependent synthetase/ligase domain-containing protein</fullName>
    </recommendedName>
</protein>
<accession>A0A2N3G5Z2</accession>
<organism evidence="2 3">
    <name type="scientific">Candidatus Anoxymicrobium japonicum</name>
    <dbReference type="NCBI Taxonomy" id="2013648"/>
    <lineage>
        <taxon>Bacteria</taxon>
        <taxon>Bacillati</taxon>
        <taxon>Actinomycetota</taxon>
        <taxon>Candidatus Geothermincolia</taxon>
        <taxon>Candidatus Geothermincolales</taxon>
        <taxon>Candidatus Anoxymicrobiaceae</taxon>
        <taxon>Candidatus Anoxymicrobium</taxon>
    </lineage>
</organism>
<dbReference type="SUPFAM" id="SSF56801">
    <property type="entry name" value="Acetyl-CoA synthetase-like"/>
    <property type="match status" value="1"/>
</dbReference>
<evidence type="ECO:0000313" key="3">
    <source>
        <dbReference type="Proteomes" id="UP000233654"/>
    </source>
</evidence>
<dbReference type="InterPro" id="IPR045851">
    <property type="entry name" value="AMP-bd_C_sf"/>
</dbReference>
<dbReference type="Proteomes" id="UP000233654">
    <property type="component" value="Unassembled WGS sequence"/>
</dbReference>
<dbReference type="Gene3D" id="3.40.50.12780">
    <property type="entry name" value="N-terminal domain of ligase-like"/>
    <property type="match status" value="1"/>
</dbReference>
<dbReference type="Gene3D" id="3.30.300.30">
    <property type="match status" value="1"/>
</dbReference>
<dbReference type="PANTHER" id="PTHR43845">
    <property type="entry name" value="BLR5969 PROTEIN"/>
    <property type="match status" value="1"/>
</dbReference>
<proteinExistence type="predicted"/>
<gene>
    <name evidence="2" type="ORF">CVT63_04450</name>
</gene>
<comment type="caution">
    <text evidence="2">The sequence shown here is derived from an EMBL/GenBank/DDBJ whole genome shotgun (WGS) entry which is preliminary data.</text>
</comment>
<dbReference type="EMBL" id="PHEX01000031">
    <property type="protein sequence ID" value="PKQ28137.1"/>
    <property type="molecule type" value="Genomic_DNA"/>
</dbReference>
<evidence type="ECO:0000313" key="2">
    <source>
        <dbReference type="EMBL" id="PKQ28137.1"/>
    </source>
</evidence>
<evidence type="ECO:0000259" key="1">
    <source>
        <dbReference type="Pfam" id="PF00501"/>
    </source>
</evidence>